<dbReference type="EMBL" id="LVHG01000072">
    <property type="protein sequence ID" value="OAK59360.1"/>
    <property type="molecule type" value="Genomic_DNA"/>
</dbReference>
<dbReference type="Pfam" id="PF00582">
    <property type="entry name" value="Usp"/>
    <property type="match status" value="2"/>
</dbReference>
<dbReference type="Proteomes" id="UP000077852">
    <property type="component" value="Unassembled WGS sequence"/>
</dbReference>
<evidence type="ECO:0000256" key="1">
    <source>
        <dbReference type="ARBA" id="ARBA00004496"/>
    </source>
</evidence>
<evidence type="ECO:0000313" key="6">
    <source>
        <dbReference type="EMBL" id="OAK59360.1"/>
    </source>
</evidence>
<gene>
    <name evidence="6" type="ORF">A3K87_26230</name>
</gene>
<evidence type="ECO:0000256" key="3">
    <source>
        <dbReference type="ARBA" id="ARBA00011738"/>
    </source>
</evidence>
<dbReference type="InterPro" id="IPR006015">
    <property type="entry name" value="Universal_stress_UspA"/>
</dbReference>
<dbReference type="PRINTS" id="PR01438">
    <property type="entry name" value="UNVRSLSTRESS"/>
</dbReference>
<dbReference type="InterPro" id="IPR006016">
    <property type="entry name" value="UspA"/>
</dbReference>
<dbReference type="GO" id="GO:0005737">
    <property type="term" value="C:cytoplasm"/>
    <property type="evidence" value="ECO:0007669"/>
    <property type="project" value="UniProtKB-SubCell"/>
</dbReference>
<dbReference type="Gene3D" id="3.40.50.12370">
    <property type="match status" value="1"/>
</dbReference>
<dbReference type="AlphaFoldDB" id="A0AA91DL25"/>
<comment type="subunit">
    <text evidence="3">Homodimer.</text>
</comment>
<comment type="subcellular location">
    <subcellularLocation>
        <location evidence="1">Cytoplasm</location>
    </subcellularLocation>
</comment>
<evidence type="ECO:0000256" key="4">
    <source>
        <dbReference type="ARBA" id="ARBA00022490"/>
    </source>
</evidence>
<dbReference type="PANTHER" id="PTHR46268:SF23">
    <property type="entry name" value="UNIVERSAL STRESS PROTEIN A-RELATED"/>
    <property type="match status" value="1"/>
</dbReference>
<dbReference type="CDD" id="cd00293">
    <property type="entry name" value="USP-like"/>
    <property type="match status" value="1"/>
</dbReference>
<name>A0AA91DL25_VARPD</name>
<dbReference type="PANTHER" id="PTHR46268">
    <property type="entry name" value="STRESS RESPONSE PROTEIN NHAX"/>
    <property type="match status" value="1"/>
</dbReference>
<dbReference type="SUPFAM" id="SSF52402">
    <property type="entry name" value="Adenine nucleotide alpha hydrolases-like"/>
    <property type="match status" value="2"/>
</dbReference>
<dbReference type="RefSeq" id="WP_081270272.1">
    <property type="nucleotide sequence ID" value="NZ_LVHG01000072.1"/>
</dbReference>
<keyword evidence="4" id="KW-0963">Cytoplasm</keyword>
<feature type="domain" description="UspA" evidence="5">
    <location>
        <begin position="4"/>
        <end position="127"/>
    </location>
</feature>
<evidence type="ECO:0000259" key="5">
    <source>
        <dbReference type="Pfam" id="PF00582"/>
    </source>
</evidence>
<evidence type="ECO:0000313" key="7">
    <source>
        <dbReference type="Proteomes" id="UP000077852"/>
    </source>
</evidence>
<organism evidence="6 7">
    <name type="scientific">Variovorax paradoxus</name>
    <dbReference type="NCBI Taxonomy" id="34073"/>
    <lineage>
        <taxon>Bacteria</taxon>
        <taxon>Pseudomonadati</taxon>
        <taxon>Pseudomonadota</taxon>
        <taxon>Betaproteobacteria</taxon>
        <taxon>Burkholderiales</taxon>
        <taxon>Comamonadaceae</taxon>
        <taxon>Variovorax</taxon>
    </lineage>
</organism>
<feature type="domain" description="UspA" evidence="5">
    <location>
        <begin position="135"/>
        <end position="276"/>
    </location>
</feature>
<sequence>MNIQSILAVTDLSAHGLRTVVRAANIAAAHGALLKIMYAPAAFAGPADADAAGGLGAVCLEVAERFGILVKKIDDTRGRLDGAAHEAQWCDLMVIGDEPDRSLAAFFRGQPAEQLVRAAQRPVLVARLDARAGGYGRILVAVDLMEESRPLVDLACAFDGQSDIELFHAFTPMHEGKLRYADVSAHVIDAYRHACARHARERMLWLSDASIARRNRVVSSIGRGDPARQAAVQQQYSKADLLVVGKRRRCALMDFLFGSVALRVLRWSTGDVLVVPHCALTARQGQHAAALAQRGAA</sequence>
<evidence type="ECO:0000256" key="2">
    <source>
        <dbReference type="ARBA" id="ARBA00008791"/>
    </source>
</evidence>
<reference evidence="6 7" key="1">
    <citation type="submission" date="2016-03" db="EMBL/GenBank/DDBJ databases">
        <title>Genome sequence of Variovorax paradoxus KB5.</title>
        <authorList>
            <person name="Jeong H."/>
            <person name="Hong C.E."/>
            <person name="Jo S.H."/>
            <person name="Park J.M."/>
        </authorList>
    </citation>
    <scope>NUCLEOTIDE SEQUENCE [LARGE SCALE GENOMIC DNA]</scope>
    <source>
        <strain evidence="6 7">KB5</strain>
    </source>
</reference>
<protein>
    <recommendedName>
        <fullName evidence="5">UspA domain-containing protein</fullName>
    </recommendedName>
</protein>
<accession>A0AA91DL25</accession>
<comment type="caution">
    <text evidence="6">The sequence shown here is derived from an EMBL/GenBank/DDBJ whole genome shotgun (WGS) entry which is preliminary data.</text>
</comment>
<comment type="similarity">
    <text evidence="2">Belongs to the universal stress protein A family.</text>
</comment>
<proteinExistence type="inferred from homology"/>